<sequence length="232" mass="25043">MSHVVKALRLSLVNSLTSVGWPWAILAMTFAVNWAIFAVLPDDVPVPDRQTGALASLYFVALIANLQLWTQGFPFAMGLSLTRKAYFGGTVLMLLLQSVVAGVALTALSRVEAATSGWGVDMKFFAPWVFDQGNLGARFLMYAVPFAMLSALGMVIGVVFKRWGQSGVYTLTITSLLLIAVVTLLVTWQDWWAAIGRFFTDSSFVGLTAGYPALLAVACASLAWLGLRRAAP</sequence>
<dbReference type="RefSeq" id="WP_171242922.1">
    <property type="nucleotide sequence ID" value="NZ_JABEPQ010000001.1"/>
</dbReference>
<feature type="transmembrane region" description="Helical" evidence="1">
    <location>
        <begin position="52"/>
        <end position="73"/>
    </location>
</feature>
<evidence type="ECO:0000313" key="3">
    <source>
        <dbReference type="Proteomes" id="UP000588586"/>
    </source>
</evidence>
<reference evidence="2 3" key="1">
    <citation type="submission" date="2020-04" db="EMBL/GenBank/DDBJ databases">
        <title>Knoellia sp. isolate from air conditioner.</title>
        <authorList>
            <person name="Chea S."/>
            <person name="Kim D.-U."/>
        </authorList>
    </citation>
    <scope>NUCLEOTIDE SEQUENCE [LARGE SCALE GENOMIC DNA]</scope>
    <source>
        <strain evidence="2 3">DB2414S</strain>
    </source>
</reference>
<organism evidence="2 3">
    <name type="scientific">Knoellia koreensis</name>
    <dbReference type="NCBI Taxonomy" id="2730921"/>
    <lineage>
        <taxon>Bacteria</taxon>
        <taxon>Bacillati</taxon>
        <taxon>Actinomycetota</taxon>
        <taxon>Actinomycetes</taxon>
        <taxon>Micrococcales</taxon>
        <taxon>Intrasporangiaceae</taxon>
        <taxon>Knoellia</taxon>
    </lineage>
</organism>
<feature type="transmembrane region" description="Helical" evidence="1">
    <location>
        <begin position="139"/>
        <end position="160"/>
    </location>
</feature>
<feature type="transmembrane region" description="Helical" evidence="1">
    <location>
        <begin position="21"/>
        <end position="40"/>
    </location>
</feature>
<evidence type="ECO:0000313" key="2">
    <source>
        <dbReference type="EMBL" id="NNM45966.1"/>
    </source>
</evidence>
<comment type="caution">
    <text evidence="2">The sequence shown here is derived from an EMBL/GenBank/DDBJ whole genome shotgun (WGS) entry which is preliminary data.</text>
</comment>
<evidence type="ECO:0000256" key="1">
    <source>
        <dbReference type="SAM" id="Phobius"/>
    </source>
</evidence>
<gene>
    <name evidence="2" type="ORF">HJG52_08090</name>
</gene>
<dbReference type="AlphaFoldDB" id="A0A849H8A8"/>
<accession>A0A849H8A8</accession>
<proteinExistence type="predicted"/>
<protein>
    <submittedName>
        <fullName evidence="2">Uncharacterized protein</fullName>
    </submittedName>
</protein>
<dbReference type="EMBL" id="JABEPQ010000001">
    <property type="protein sequence ID" value="NNM45966.1"/>
    <property type="molecule type" value="Genomic_DNA"/>
</dbReference>
<dbReference type="Proteomes" id="UP000588586">
    <property type="component" value="Unassembled WGS sequence"/>
</dbReference>
<keyword evidence="1" id="KW-0812">Transmembrane</keyword>
<feature type="transmembrane region" description="Helical" evidence="1">
    <location>
        <begin position="167"/>
        <end position="188"/>
    </location>
</feature>
<keyword evidence="1" id="KW-1133">Transmembrane helix</keyword>
<feature type="transmembrane region" description="Helical" evidence="1">
    <location>
        <begin position="208"/>
        <end position="227"/>
    </location>
</feature>
<name>A0A849H8A8_9MICO</name>
<feature type="transmembrane region" description="Helical" evidence="1">
    <location>
        <begin position="85"/>
        <end position="108"/>
    </location>
</feature>
<keyword evidence="3" id="KW-1185">Reference proteome</keyword>
<keyword evidence="1" id="KW-0472">Membrane</keyword>